<reference evidence="1" key="1">
    <citation type="journal article" date="2013" name="Genome Announc.">
        <title>Draft Genome Sequence of Loktanella cinnabarina LL-001T, Isolated from Deep-Sea Floor Sediment.</title>
        <authorList>
            <person name="Nishi S."/>
            <person name="Tsubouchi T."/>
            <person name="Takaki Y."/>
            <person name="Koyanagi R."/>
            <person name="Satoh N."/>
            <person name="Maruyama T."/>
            <person name="Hatada Y."/>
        </authorList>
    </citation>
    <scope>NUCLEOTIDE SEQUENCE [LARGE SCALE GENOMIC DNA]</scope>
    <source>
        <strain evidence="1">LL-001</strain>
    </source>
</reference>
<sequence>MNSARNEMAELSGDLRAWAVDEQGAPDTLDLWVFEEEDLDLLKEACRKLGGVEVMALALSHISCEDAVTDIARAWVDG</sequence>
<keyword evidence="2" id="KW-1185">Reference proteome</keyword>
<accession>U2Z6Z4</accession>
<dbReference type="STRING" id="1337093.MBELCI_3247"/>
<protein>
    <submittedName>
        <fullName evidence="1">Uncharacterized protein</fullName>
    </submittedName>
</protein>
<dbReference type="Proteomes" id="UP000016566">
    <property type="component" value="Unassembled WGS sequence"/>
</dbReference>
<dbReference type="EMBL" id="BATB01000068">
    <property type="protein sequence ID" value="GAD57195.1"/>
    <property type="molecule type" value="Genomic_DNA"/>
</dbReference>
<dbReference type="AlphaFoldDB" id="U2Z6Z4"/>
<organism evidence="1 2">
    <name type="scientific">Limimaricola cinnabarinus LL-001</name>
    <dbReference type="NCBI Taxonomy" id="1337093"/>
    <lineage>
        <taxon>Bacteria</taxon>
        <taxon>Pseudomonadati</taxon>
        <taxon>Pseudomonadota</taxon>
        <taxon>Alphaproteobacteria</taxon>
        <taxon>Rhodobacterales</taxon>
        <taxon>Paracoccaceae</taxon>
        <taxon>Limimaricola</taxon>
    </lineage>
</organism>
<evidence type="ECO:0000313" key="1">
    <source>
        <dbReference type="EMBL" id="GAD57195.1"/>
    </source>
</evidence>
<name>U2Z6Z4_9RHOB</name>
<evidence type="ECO:0000313" key="2">
    <source>
        <dbReference type="Proteomes" id="UP000016566"/>
    </source>
</evidence>
<proteinExistence type="predicted"/>
<gene>
    <name evidence="1" type="ORF">MBELCI_3247</name>
</gene>
<comment type="caution">
    <text evidence="1">The sequence shown here is derived from an EMBL/GenBank/DDBJ whole genome shotgun (WGS) entry which is preliminary data.</text>
</comment>